<dbReference type="InterPro" id="IPR035418">
    <property type="entry name" value="AraC-bd_2"/>
</dbReference>
<evidence type="ECO:0000313" key="6">
    <source>
        <dbReference type="EMBL" id="GGC15636.1"/>
    </source>
</evidence>
<reference evidence="6" key="1">
    <citation type="journal article" date="2014" name="Int. J. Syst. Evol. Microbiol.">
        <title>Complete genome sequence of Corynebacterium casei LMG S-19264T (=DSM 44701T), isolated from a smear-ripened cheese.</title>
        <authorList>
            <consortium name="US DOE Joint Genome Institute (JGI-PGF)"/>
            <person name="Walter F."/>
            <person name="Albersmeier A."/>
            <person name="Kalinowski J."/>
            <person name="Ruckert C."/>
        </authorList>
    </citation>
    <scope>NUCLEOTIDE SEQUENCE</scope>
    <source>
        <strain evidence="6">CGMCC 1.15095</strain>
    </source>
</reference>
<dbReference type="GO" id="GO:0043565">
    <property type="term" value="F:sequence-specific DNA binding"/>
    <property type="evidence" value="ECO:0007669"/>
    <property type="project" value="InterPro"/>
</dbReference>
<dbReference type="PANTHER" id="PTHR31891">
    <property type="entry name" value="FORMAMIDASE C869.04-RELATED"/>
    <property type="match status" value="1"/>
</dbReference>
<feature type="region of interest" description="Disordered" evidence="4">
    <location>
        <begin position="318"/>
        <end position="340"/>
    </location>
</feature>
<accession>A0A916TWH6</accession>
<dbReference type="InterPro" id="IPR004304">
    <property type="entry name" value="FmdA_AmdA"/>
</dbReference>
<evidence type="ECO:0000256" key="3">
    <source>
        <dbReference type="ARBA" id="ARBA00023163"/>
    </source>
</evidence>
<sequence>MQFWNFSTAAHTEADRVERWRRALDNRSLASGEIADHSRFFGIAAAIETPQQTEYVYLSSRSQQIEFPGLPNDRAMLMLLIEGRGAINQKGKSATPLMSGDFAFGAPRSASILTMDEDFRALIIRLPREILAQRLVAPVPDALQLISGDSSFAAIFADLLTSVSAKLGALTFEQFHSLELALIEFVGTAILSEGDTTMLGGVTGRRAGVLQRVARSIEQRLGEPDLKLSDIAAANGMSVRNLQKLFEAFGKAFSVYVRSRRLERCRDDLASPLMTQLSISEICYRWGFTDPAYFSRSFREQFGASPRGFRRAPHLYQTPAREGPTLRRGRPKGPELSDTALSMPSDGLGDFLHASEEADDLDAAGREPREHYLPVSPETVHWGFFHRNLAPVLKVRSGDFVTIECLTHHAYDDYERMIAGDPAAEAIFEWTTEGQRIERRGAGPMDASICGRGPGEGFGVHICTGPIAVEGARPGDILEVRIHSVEPRRSANPDFLGQTFGSNLAAYWGFHHQHLLTEPRDREVVTIYKVDCEDGPATAQAVYNYRWTPQTDPSGIIHDRYDYPGVPVDHSTIEKIENILPGIKIPVRPHFGVIAVAPDHDGQVDSIPPSSHGGNMDNWRLGEGASVYLPVAVPNALFSVGDPHASQGDGETCGTAIECSLTGRFELILHKRSQLAGTPLTDVNYPLIETNDEWVIPGFSHPDYLGELGQDAQSDIYHKSSIDFAMRDAFRKVRRFLISARSLSEDEALSLISVAVDFGISQVANGNCGVHAIVRKAMFDDADIAVEAAAPVSSATAP</sequence>
<dbReference type="InterPro" id="IPR020449">
    <property type="entry name" value="Tscrpt_reg_AraC-type_HTH"/>
</dbReference>
<keyword evidence="3" id="KW-0804">Transcription</keyword>
<dbReference type="Gene3D" id="1.10.10.60">
    <property type="entry name" value="Homeodomain-like"/>
    <property type="match status" value="1"/>
</dbReference>
<organism evidence="6 7">
    <name type="scientific">Novosphingobium endophyticum</name>
    <dbReference type="NCBI Taxonomy" id="1955250"/>
    <lineage>
        <taxon>Bacteria</taxon>
        <taxon>Pseudomonadati</taxon>
        <taxon>Pseudomonadota</taxon>
        <taxon>Alphaproteobacteria</taxon>
        <taxon>Sphingomonadales</taxon>
        <taxon>Sphingomonadaceae</taxon>
        <taxon>Novosphingobium</taxon>
    </lineage>
</organism>
<dbReference type="SUPFAM" id="SSF46689">
    <property type="entry name" value="Homeodomain-like"/>
    <property type="match status" value="1"/>
</dbReference>
<proteinExistence type="predicted"/>
<dbReference type="PANTHER" id="PTHR31891:SF1">
    <property type="entry name" value="FORMAMIDASE C869.04-RELATED"/>
    <property type="match status" value="1"/>
</dbReference>
<dbReference type="InterPro" id="IPR009057">
    <property type="entry name" value="Homeodomain-like_sf"/>
</dbReference>
<keyword evidence="1" id="KW-0805">Transcription regulation</keyword>
<feature type="domain" description="HTH araC/xylS-type" evidence="5">
    <location>
        <begin position="211"/>
        <end position="312"/>
    </location>
</feature>
<dbReference type="AlphaFoldDB" id="A0A916TWH6"/>
<dbReference type="Gene3D" id="2.60.120.580">
    <property type="entry name" value="Acetamidase/Formamidase-like domains"/>
    <property type="match status" value="2"/>
</dbReference>
<dbReference type="PRINTS" id="PR00032">
    <property type="entry name" value="HTHARAC"/>
</dbReference>
<dbReference type="GO" id="GO:0003700">
    <property type="term" value="F:DNA-binding transcription factor activity"/>
    <property type="evidence" value="ECO:0007669"/>
    <property type="project" value="InterPro"/>
</dbReference>
<dbReference type="SUPFAM" id="SSF141130">
    <property type="entry name" value="Acetamidase/Formamidase-like"/>
    <property type="match status" value="1"/>
</dbReference>
<evidence type="ECO:0000256" key="1">
    <source>
        <dbReference type="ARBA" id="ARBA00023015"/>
    </source>
</evidence>
<comment type="caution">
    <text evidence="6">The sequence shown here is derived from an EMBL/GenBank/DDBJ whole genome shotgun (WGS) entry which is preliminary data.</text>
</comment>
<reference evidence="6" key="2">
    <citation type="submission" date="2020-09" db="EMBL/GenBank/DDBJ databases">
        <authorList>
            <person name="Sun Q."/>
            <person name="Zhou Y."/>
        </authorList>
    </citation>
    <scope>NUCLEOTIDE SEQUENCE</scope>
    <source>
        <strain evidence="6">CGMCC 1.15095</strain>
    </source>
</reference>
<dbReference type="PROSITE" id="PS01124">
    <property type="entry name" value="HTH_ARAC_FAMILY_2"/>
    <property type="match status" value="1"/>
</dbReference>
<dbReference type="GO" id="GO:0016811">
    <property type="term" value="F:hydrolase activity, acting on carbon-nitrogen (but not peptide) bonds, in linear amides"/>
    <property type="evidence" value="ECO:0007669"/>
    <property type="project" value="InterPro"/>
</dbReference>
<dbReference type="InterPro" id="IPR018060">
    <property type="entry name" value="HTH_AraC"/>
</dbReference>
<evidence type="ECO:0000259" key="5">
    <source>
        <dbReference type="PROSITE" id="PS01124"/>
    </source>
</evidence>
<name>A0A916TWH6_9SPHN</name>
<dbReference type="RefSeq" id="WP_188773149.1">
    <property type="nucleotide sequence ID" value="NZ_BMHK01000053.1"/>
</dbReference>
<evidence type="ECO:0000313" key="7">
    <source>
        <dbReference type="Proteomes" id="UP000608154"/>
    </source>
</evidence>
<evidence type="ECO:0000256" key="4">
    <source>
        <dbReference type="SAM" id="MobiDB-lite"/>
    </source>
</evidence>
<keyword evidence="2" id="KW-0238">DNA-binding</keyword>
<dbReference type="Pfam" id="PF12833">
    <property type="entry name" value="HTH_18"/>
    <property type="match status" value="1"/>
</dbReference>
<gene>
    <name evidence="6" type="ORF">GCM10011494_38140</name>
</gene>
<protein>
    <submittedName>
        <fullName evidence="6">Transcriptional regulator</fullName>
    </submittedName>
</protein>
<evidence type="ECO:0000256" key="2">
    <source>
        <dbReference type="ARBA" id="ARBA00023125"/>
    </source>
</evidence>
<dbReference type="Proteomes" id="UP000608154">
    <property type="component" value="Unassembled WGS sequence"/>
</dbReference>
<dbReference type="SMART" id="SM00342">
    <property type="entry name" value="HTH_ARAC"/>
    <property type="match status" value="1"/>
</dbReference>
<dbReference type="Gene3D" id="3.10.28.20">
    <property type="entry name" value="Acetamidase/Formamidase-like domains"/>
    <property type="match status" value="1"/>
</dbReference>
<keyword evidence="7" id="KW-1185">Reference proteome</keyword>
<dbReference type="Pfam" id="PF03069">
    <property type="entry name" value="FmdA_AmdA"/>
    <property type="match status" value="2"/>
</dbReference>
<dbReference type="EMBL" id="BMHK01000053">
    <property type="protein sequence ID" value="GGC15636.1"/>
    <property type="molecule type" value="Genomic_DNA"/>
</dbReference>
<dbReference type="Pfam" id="PF14525">
    <property type="entry name" value="AraC_binding_2"/>
    <property type="match status" value="1"/>
</dbReference>